<organism evidence="2 5">
    <name type="scientific">Kosakonia radicincitans</name>
    <dbReference type="NCBI Taxonomy" id="283686"/>
    <lineage>
        <taxon>Bacteria</taxon>
        <taxon>Pseudomonadati</taxon>
        <taxon>Pseudomonadota</taxon>
        <taxon>Gammaproteobacteria</taxon>
        <taxon>Enterobacterales</taxon>
        <taxon>Enterobacteriaceae</taxon>
        <taxon>Kosakonia</taxon>
    </lineage>
</organism>
<gene>
    <name evidence="3" type="ORF">SAMN03159428_00528</name>
    <name evidence="2" type="ORF">SAMN03159514_00529</name>
</gene>
<dbReference type="Proteomes" id="UP000198760">
    <property type="component" value="Unassembled WGS sequence"/>
</dbReference>
<keyword evidence="4" id="KW-1185">Reference proteome</keyword>
<evidence type="ECO:0000313" key="3">
    <source>
        <dbReference type="EMBL" id="SFT43040.1"/>
    </source>
</evidence>
<dbReference type="Proteomes" id="UP000199173">
    <property type="component" value="Unassembled WGS sequence"/>
</dbReference>
<evidence type="ECO:0000313" key="5">
    <source>
        <dbReference type="Proteomes" id="UP000199173"/>
    </source>
</evidence>
<reference evidence="4 5" key="1">
    <citation type="submission" date="2016-10" db="EMBL/GenBank/DDBJ databases">
        <authorList>
            <person name="Varghese N."/>
            <person name="Submissions S."/>
        </authorList>
    </citation>
    <scope>NUCLEOTIDE SEQUENCE [LARGE SCALE GENOMIC DNA]</scope>
    <source>
        <strain evidence="3 4">NFIX06</strain>
        <strain evidence="2 5">NFIX08</strain>
    </source>
</reference>
<keyword evidence="1" id="KW-0812">Transmembrane</keyword>
<sequence length="52" mass="6153">MLIIFFVFTDSHSKLIITFWIALILIAIIATFVFFYKKISMDVVKFIGLFYI</sequence>
<accession>A0AAX2EMB1</accession>
<protein>
    <submittedName>
        <fullName evidence="2">Uncharacterized protein</fullName>
    </submittedName>
</protein>
<evidence type="ECO:0000313" key="4">
    <source>
        <dbReference type="Proteomes" id="UP000198760"/>
    </source>
</evidence>
<dbReference type="EMBL" id="FOYJ01000001">
    <property type="protein sequence ID" value="SFQ98516.1"/>
    <property type="molecule type" value="Genomic_DNA"/>
</dbReference>
<comment type="caution">
    <text evidence="2">The sequence shown here is derived from an EMBL/GenBank/DDBJ whole genome shotgun (WGS) entry which is preliminary data.</text>
</comment>
<dbReference type="EMBL" id="FPAV01000001">
    <property type="protein sequence ID" value="SFT43040.1"/>
    <property type="molecule type" value="Genomic_DNA"/>
</dbReference>
<evidence type="ECO:0000256" key="1">
    <source>
        <dbReference type="SAM" id="Phobius"/>
    </source>
</evidence>
<keyword evidence="1" id="KW-1133">Transmembrane helix</keyword>
<name>A0AAX2EMB1_9ENTR</name>
<keyword evidence="1" id="KW-0472">Membrane</keyword>
<evidence type="ECO:0000313" key="2">
    <source>
        <dbReference type="EMBL" id="SFQ98516.1"/>
    </source>
</evidence>
<proteinExistence type="predicted"/>
<feature type="transmembrane region" description="Helical" evidence="1">
    <location>
        <begin position="15"/>
        <end position="36"/>
    </location>
</feature>
<dbReference type="AlphaFoldDB" id="A0AAX2EMB1"/>